<comment type="cofactor">
    <cofactor evidence="2">
        <name>Zn(2+)</name>
        <dbReference type="ChEBI" id="CHEBI:29105"/>
    </cofactor>
</comment>
<evidence type="ECO:0000313" key="9">
    <source>
        <dbReference type="EMBL" id="SOE00854.1"/>
    </source>
</evidence>
<dbReference type="GO" id="GO:0046872">
    <property type="term" value="F:metal ion binding"/>
    <property type="evidence" value="ECO:0007669"/>
    <property type="project" value="UniProtKB-KW"/>
</dbReference>
<evidence type="ECO:0000256" key="5">
    <source>
        <dbReference type="ARBA" id="ARBA00022801"/>
    </source>
</evidence>
<dbReference type="InterPro" id="IPR036264">
    <property type="entry name" value="Bact_exopeptidase_dim_dom"/>
</dbReference>
<keyword evidence="5" id="KW-0378">Hydrolase</keyword>
<gene>
    <name evidence="9" type="ORF">SAMN06272739_2821</name>
</gene>
<dbReference type="Gene3D" id="3.40.630.10">
    <property type="entry name" value="Zn peptidases"/>
    <property type="match status" value="1"/>
</dbReference>
<comment type="similarity">
    <text evidence="3">Belongs to the peptidase M20A family.</text>
</comment>
<protein>
    <submittedName>
        <fullName evidence="9">Acetylornithine deacetylase</fullName>
    </submittedName>
</protein>
<evidence type="ECO:0000256" key="6">
    <source>
        <dbReference type="ARBA" id="ARBA00022833"/>
    </source>
</evidence>
<evidence type="ECO:0000256" key="1">
    <source>
        <dbReference type="ARBA" id="ARBA00001941"/>
    </source>
</evidence>
<dbReference type="PANTHER" id="PTHR43808">
    <property type="entry name" value="ACETYLORNITHINE DEACETYLASE"/>
    <property type="match status" value="1"/>
</dbReference>
<reference evidence="10" key="1">
    <citation type="submission" date="2017-09" db="EMBL/GenBank/DDBJ databases">
        <authorList>
            <person name="Varghese N."/>
            <person name="Submissions S."/>
        </authorList>
    </citation>
    <scope>NUCLEOTIDE SEQUENCE [LARGE SCALE GENOMIC DNA]</scope>
    <source>
        <strain evidence="10">DSM 44270</strain>
    </source>
</reference>
<evidence type="ECO:0000256" key="4">
    <source>
        <dbReference type="ARBA" id="ARBA00022723"/>
    </source>
</evidence>
<evidence type="ECO:0000256" key="3">
    <source>
        <dbReference type="ARBA" id="ARBA00006247"/>
    </source>
</evidence>
<dbReference type="EMBL" id="OCNK01000003">
    <property type="protein sequence ID" value="SOE00854.1"/>
    <property type="molecule type" value="Genomic_DNA"/>
</dbReference>
<keyword evidence="4" id="KW-0479">Metal-binding</keyword>
<feature type="domain" description="Peptidase M20 dimerisation" evidence="8">
    <location>
        <begin position="216"/>
        <end position="325"/>
    </location>
</feature>
<name>A0A286H0M8_9ACTN</name>
<sequence length="434" mass="44829">MSAAMVPGGADVTHLTDLEARVLEAVDETWVVDRLSAMVAVPSVGGSPAESEVQHQLAGWLDELGCDVDTWQIDLAEAAADPDAPGQEVQRTEAWGVVGTLPAAETGRPALVLSGHTDVVPPGDLSLWDGDPFVPRIVGGHLHGRGACDMKAGVVSALAALAAVRTAGVRLVRPVALHGVVGEEDGGLGAWATLRRGHGGDVCVIPEPTARAVVTANAGALTFRLEVEGHAAHAAMRDRGVSAVEKFALVHAGLQAFEAERQRDTDPRFGDARFPYGLSIGRVQAGDWASSVPDRLVAEGRYGVRVGEPVAVARAAFETRLADICAGDAWLASHPVRLSWIGGAFASGQLPAGHALLPAVRAAVADAGGGTAEERAIAAGSDLRLYAAAGIPTLHYGPGDLHLAHGPLEKVPVDEVVTAARAFALLTLRTCGVR</sequence>
<keyword evidence="10" id="KW-1185">Reference proteome</keyword>
<evidence type="ECO:0000259" key="8">
    <source>
        <dbReference type="Pfam" id="PF07687"/>
    </source>
</evidence>
<dbReference type="Proteomes" id="UP000219482">
    <property type="component" value="Unassembled WGS sequence"/>
</dbReference>
<comment type="cofactor">
    <cofactor evidence="1">
        <name>Co(2+)</name>
        <dbReference type="ChEBI" id="CHEBI:48828"/>
    </cofactor>
</comment>
<dbReference type="RefSeq" id="WP_235003393.1">
    <property type="nucleotide sequence ID" value="NZ_OCNK01000003.1"/>
</dbReference>
<keyword evidence="6" id="KW-0862">Zinc</keyword>
<evidence type="ECO:0000256" key="7">
    <source>
        <dbReference type="ARBA" id="ARBA00023285"/>
    </source>
</evidence>
<dbReference type="Pfam" id="PF01546">
    <property type="entry name" value="Peptidase_M20"/>
    <property type="match status" value="1"/>
</dbReference>
<dbReference type="GO" id="GO:0016787">
    <property type="term" value="F:hydrolase activity"/>
    <property type="evidence" value="ECO:0007669"/>
    <property type="project" value="UniProtKB-KW"/>
</dbReference>
<dbReference type="Pfam" id="PF07687">
    <property type="entry name" value="M20_dimer"/>
    <property type="match status" value="1"/>
</dbReference>
<dbReference type="Gene3D" id="3.30.70.360">
    <property type="match status" value="1"/>
</dbReference>
<dbReference type="SUPFAM" id="SSF53187">
    <property type="entry name" value="Zn-dependent exopeptidases"/>
    <property type="match status" value="1"/>
</dbReference>
<dbReference type="AlphaFoldDB" id="A0A286H0M8"/>
<dbReference type="InterPro" id="IPR002933">
    <property type="entry name" value="Peptidase_M20"/>
</dbReference>
<organism evidence="9 10">
    <name type="scientific">Blastococcus haudaquaticus</name>
    <dbReference type="NCBI Taxonomy" id="1938745"/>
    <lineage>
        <taxon>Bacteria</taxon>
        <taxon>Bacillati</taxon>
        <taxon>Actinomycetota</taxon>
        <taxon>Actinomycetes</taxon>
        <taxon>Geodermatophilales</taxon>
        <taxon>Geodermatophilaceae</taxon>
        <taxon>Blastococcus</taxon>
    </lineage>
</organism>
<dbReference type="NCBIfam" id="TIGR01910">
    <property type="entry name" value="DapE-ArgE"/>
    <property type="match status" value="1"/>
</dbReference>
<keyword evidence="7" id="KW-0170">Cobalt</keyword>
<proteinExistence type="inferred from homology"/>
<evidence type="ECO:0000313" key="10">
    <source>
        <dbReference type="Proteomes" id="UP000219482"/>
    </source>
</evidence>
<dbReference type="InterPro" id="IPR050072">
    <property type="entry name" value="Peptidase_M20A"/>
</dbReference>
<dbReference type="PANTHER" id="PTHR43808:SF25">
    <property type="entry name" value="PEPTIDASE M20 DIMERISATION DOMAIN-CONTAINING PROTEIN"/>
    <property type="match status" value="1"/>
</dbReference>
<dbReference type="InterPro" id="IPR011650">
    <property type="entry name" value="Peptidase_M20_dimer"/>
</dbReference>
<evidence type="ECO:0000256" key="2">
    <source>
        <dbReference type="ARBA" id="ARBA00001947"/>
    </source>
</evidence>
<dbReference type="InterPro" id="IPR010182">
    <property type="entry name" value="ArgE/DapE"/>
</dbReference>
<dbReference type="SUPFAM" id="SSF55031">
    <property type="entry name" value="Bacterial exopeptidase dimerisation domain"/>
    <property type="match status" value="1"/>
</dbReference>
<accession>A0A286H0M8</accession>